<feature type="domain" description="Acyl-CoA dehydrogenase/oxidase C-terminal" evidence="6">
    <location>
        <begin position="297"/>
        <end position="457"/>
    </location>
</feature>
<name>A0A0W8E785_9ZZZZ</name>
<comment type="caution">
    <text evidence="9">The sequence shown here is derived from an EMBL/GenBank/DDBJ whole genome shotgun (WGS) entry which is preliminary data.</text>
</comment>
<dbReference type="InterPro" id="IPR052166">
    <property type="entry name" value="Diverse_Acyl-CoA_DH"/>
</dbReference>
<dbReference type="Gene3D" id="2.40.110.10">
    <property type="entry name" value="Butyryl-CoA Dehydrogenase, subunit A, domain 2"/>
    <property type="match status" value="1"/>
</dbReference>
<evidence type="ECO:0000256" key="3">
    <source>
        <dbReference type="ARBA" id="ARBA00022630"/>
    </source>
</evidence>
<dbReference type="AlphaFoldDB" id="A0A0W8E785"/>
<keyword evidence="4" id="KW-0274">FAD</keyword>
<dbReference type="Gene3D" id="1.10.540.10">
    <property type="entry name" value="Acyl-CoA dehydrogenase/oxidase, N-terminal domain"/>
    <property type="match status" value="1"/>
</dbReference>
<evidence type="ECO:0000256" key="2">
    <source>
        <dbReference type="ARBA" id="ARBA00009347"/>
    </source>
</evidence>
<dbReference type="PANTHER" id="PTHR42803:SF1">
    <property type="entry name" value="BROAD-SPECIFICITY LINEAR ACYL-COA DEHYDROGENASE FADE5"/>
    <property type="match status" value="1"/>
</dbReference>
<keyword evidence="5" id="KW-0560">Oxidoreductase</keyword>
<evidence type="ECO:0000256" key="1">
    <source>
        <dbReference type="ARBA" id="ARBA00001974"/>
    </source>
</evidence>
<feature type="domain" description="Acyl-CoA oxidase/dehydrogenase middle" evidence="7">
    <location>
        <begin position="166"/>
        <end position="269"/>
    </location>
</feature>
<reference evidence="9" key="1">
    <citation type="journal article" date="2015" name="Proc. Natl. Acad. Sci. U.S.A.">
        <title>Networks of energetic and metabolic interactions define dynamics in microbial communities.</title>
        <authorList>
            <person name="Embree M."/>
            <person name="Liu J.K."/>
            <person name="Al-Bassam M.M."/>
            <person name="Zengler K."/>
        </authorList>
    </citation>
    <scope>NUCLEOTIDE SEQUENCE</scope>
</reference>
<protein>
    <submittedName>
        <fullName evidence="9">Acyl-coa dehydrogenase</fullName>
    </submittedName>
</protein>
<keyword evidence="3" id="KW-0285">Flavoprotein</keyword>
<organism evidence="9">
    <name type="scientific">hydrocarbon metagenome</name>
    <dbReference type="NCBI Taxonomy" id="938273"/>
    <lineage>
        <taxon>unclassified sequences</taxon>
        <taxon>metagenomes</taxon>
        <taxon>ecological metagenomes</taxon>
    </lineage>
</organism>
<dbReference type="SUPFAM" id="SSF56645">
    <property type="entry name" value="Acyl-CoA dehydrogenase NM domain-like"/>
    <property type="match status" value="1"/>
</dbReference>
<dbReference type="SUPFAM" id="SSF47203">
    <property type="entry name" value="Acyl-CoA dehydrogenase C-terminal domain-like"/>
    <property type="match status" value="1"/>
</dbReference>
<dbReference type="EMBL" id="LNQE01001847">
    <property type="protein sequence ID" value="KUG04482.1"/>
    <property type="molecule type" value="Genomic_DNA"/>
</dbReference>
<dbReference type="Pfam" id="PF02770">
    <property type="entry name" value="Acyl-CoA_dh_M"/>
    <property type="match status" value="1"/>
</dbReference>
<sequence length="610" mass="67892">MPHNNFLMNTRDIKFVIKEWLPMDKLLSLDAYKEYYGIDDIDNFLDVNFKICRDVMCPANKDADEIGATYVGGNEHAVVTPESFKSVYKTICEAELGPQFGFRGEGKIPLSWYAPILEMQSAASAAIVMFWCLTQGATTVLQDYGTQRQQDMFLPKMYTGEWGGTMGLTEPGAGSEVGAVASKATPTDTPHLYKLKGTKCFITSGDHDLAENIIHLMLAKTPGAKEGTAGISLFIVPKFWVNEDGSMGAWNDVTSVGIEHKMGIHGSSTLTLAMGENDNCYGWMVGEKEVVDGKAVGMKQMFAYMNEERLNTGLFTLGCITSAYYAALDYTKVRVQSKKSTDPKGPSVRIIEHEDVRRMLMYQKSGMEAIRALIYQAYLYRDLEVDAATAEEREYYGNMFAIANPLCKAYSSDMARILTGEAIQCHGGYGFMEEYAGAQLYRDCVIHGIWEGTNFIQSQDYTGRKFTMNGGEPFKKWVAEIDEFVSGQKTDEFAAEFAMMADAMTSFKNIVDMNAAWTAGDKQMKQLFATRTMHSGARVYCGKLLLSQAILAAKKLAELGEDHFDAYFYKGKIASAKFYIMNHVTDVFAFEKSMKAGDKSAIDIAEESFM</sequence>
<evidence type="ECO:0000259" key="7">
    <source>
        <dbReference type="Pfam" id="PF02770"/>
    </source>
</evidence>
<evidence type="ECO:0000259" key="8">
    <source>
        <dbReference type="Pfam" id="PF12806"/>
    </source>
</evidence>
<dbReference type="InterPro" id="IPR037069">
    <property type="entry name" value="AcylCoA_DH/ox_N_sf"/>
</dbReference>
<dbReference type="InterPro" id="IPR009075">
    <property type="entry name" value="AcylCo_DH/oxidase_C"/>
</dbReference>
<dbReference type="Gene3D" id="1.20.140.10">
    <property type="entry name" value="Butyryl-CoA Dehydrogenase, subunit A, domain 3"/>
    <property type="match status" value="1"/>
</dbReference>
<evidence type="ECO:0000313" key="9">
    <source>
        <dbReference type="EMBL" id="KUG04482.1"/>
    </source>
</evidence>
<dbReference type="Pfam" id="PF12806">
    <property type="entry name" value="Acyl-CoA_dh_C"/>
    <property type="match status" value="1"/>
</dbReference>
<comment type="similarity">
    <text evidence="2">Belongs to the acyl-CoA dehydrogenase family.</text>
</comment>
<dbReference type="PANTHER" id="PTHR42803">
    <property type="entry name" value="ACYL-COA DEHYDROGENASE"/>
    <property type="match status" value="1"/>
</dbReference>
<proteinExistence type="inferred from homology"/>
<comment type="cofactor">
    <cofactor evidence="1">
        <name>FAD</name>
        <dbReference type="ChEBI" id="CHEBI:57692"/>
    </cofactor>
</comment>
<dbReference type="Pfam" id="PF00441">
    <property type="entry name" value="Acyl-CoA_dh_1"/>
    <property type="match status" value="1"/>
</dbReference>
<dbReference type="InterPro" id="IPR009100">
    <property type="entry name" value="AcylCoA_DH/oxidase_NM_dom_sf"/>
</dbReference>
<dbReference type="InterPro" id="IPR036250">
    <property type="entry name" value="AcylCo_DH-like_C"/>
</dbReference>
<evidence type="ECO:0000256" key="5">
    <source>
        <dbReference type="ARBA" id="ARBA00023002"/>
    </source>
</evidence>
<feature type="domain" description="Acetyl-CoA dehydrogenase-like C-terminal" evidence="8">
    <location>
        <begin position="477"/>
        <end position="604"/>
    </location>
</feature>
<evidence type="ECO:0000256" key="4">
    <source>
        <dbReference type="ARBA" id="ARBA00022827"/>
    </source>
</evidence>
<dbReference type="GO" id="GO:0016627">
    <property type="term" value="F:oxidoreductase activity, acting on the CH-CH group of donors"/>
    <property type="evidence" value="ECO:0007669"/>
    <property type="project" value="InterPro"/>
</dbReference>
<gene>
    <name evidence="9" type="ORF">ASZ90_018108</name>
</gene>
<dbReference type="InterPro" id="IPR006091">
    <property type="entry name" value="Acyl-CoA_Oxase/DH_mid-dom"/>
</dbReference>
<dbReference type="InterPro" id="IPR046373">
    <property type="entry name" value="Acyl-CoA_Oxase/DH_mid-dom_sf"/>
</dbReference>
<accession>A0A0W8E785</accession>
<dbReference type="GO" id="GO:0050660">
    <property type="term" value="F:flavin adenine dinucleotide binding"/>
    <property type="evidence" value="ECO:0007669"/>
    <property type="project" value="InterPro"/>
</dbReference>
<evidence type="ECO:0000259" key="6">
    <source>
        <dbReference type="Pfam" id="PF00441"/>
    </source>
</evidence>
<dbReference type="InterPro" id="IPR025878">
    <property type="entry name" value="Acyl-CoA_dh-like_C_dom"/>
</dbReference>